<proteinExistence type="inferred from homology"/>
<keyword evidence="8" id="KW-0238">DNA-binding</keyword>
<feature type="compositionally biased region" description="Acidic residues" evidence="12">
    <location>
        <begin position="125"/>
        <end position="142"/>
    </location>
</feature>
<dbReference type="Proteomes" id="UP000694845">
    <property type="component" value="Unplaced"/>
</dbReference>
<dbReference type="FunFam" id="3.30.160.60:FF:000382">
    <property type="entry name" value="zinc finger protein 35 isoform X4"/>
    <property type="match status" value="1"/>
</dbReference>
<evidence type="ECO:0000256" key="11">
    <source>
        <dbReference type="PROSITE-ProRule" id="PRU00042"/>
    </source>
</evidence>
<dbReference type="InterPro" id="IPR036236">
    <property type="entry name" value="Znf_C2H2_sf"/>
</dbReference>
<feature type="region of interest" description="Disordered" evidence="12">
    <location>
        <begin position="172"/>
        <end position="204"/>
    </location>
</feature>
<evidence type="ECO:0000256" key="9">
    <source>
        <dbReference type="ARBA" id="ARBA00023163"/>
    </source>
</evidence>
<dbReference type="PANTHER" id="PTHR24388">
    <property type="entry name" value="ZINC FINGER PROTEIN"/>
    <property type="match status" value="1"/>
</dbReference>
<dbReference type="KEGG" id="aplc:110981102"/>
<evidence type="ECO:0000256" key="2">
    <source>
        <dbReference type="ARBA" id="ARBA00006991"/>
    </source>
</evidence>
<dbReference type="GO" id="GO:0000978">
    <property type="term" value="F:RNA polymerase II cis-regulatory region sequence-specific DNA binding"/>
    <property type="evidence" value="ECO:0007669"/>
    <property type="project" value="TreeGrafter"/>
</dbReference>
<dbReference type="PROSITE" id="PS00028">
    <property type="entry name" value="ZINC_FINGER_C2H2_1"/>
    <property type="match status" value="6"/>
</dbReference>
<feature type="domain" description="C2H2-type" evidence="13">
    <location>
        <begin position="405"/>
        <end position="432"/>
    </location>
</feature>
<dbReference type="GO" id="GO:0005634">
    <property type="term" value="C:nucleus"/>
    <property type="evidence" value="ECO:0007669"/>
    <property type="project" value="UniProtKB-SubCell"/>
</dbReference>
<dbReference type="GO" id="GO:0008270">
    <property type="term" value="F:zinc ion binding"/>
    <property type="evidence" value="ECO:0007669"/>
    <property type="project" value="UniProtKB-KW"/>
</dbReference>
<dbReference type="RefSeq" id="XP_022094029.1">
    <property type="nucleotide sequence ID" value="XM_022238337.1"/>
</dbReference>
<feature type="domain" description="C2H2-type" evidence="13">
    <location>
        <begin position="461"/>
        <end position="488"/>
    </location>
</feature>
<keyword evidence="3" id="KW-0479">Metal-binding</keyword>
<keyword evidence="6" id="KW-0862">Zinc</keyword>
<dbReference type="SUPFAM" id="SSF57667">
    <property type="entry name" value="beta-beta-alpha zinc fingers"/>
    <property type="match status" value="3"/>
</dbReference>
<evidence type="ECO:0000256" key="4">
    <source>
        <dbReference type="ARBA" id="ARBA00022737"/>
    </source>
</evidence>
<feature type="compositionally biased region" description="Basic and acidic residues" evidence="12">
    <location>
        <begin position="586"/>
        <end position="603"/>
    </location>
</feature>
<dbReference type="OMA" id="VIMHEEV"/>
<dbReference type="InterPro" id="IPR050527">
    <property type="entry name" value="Snail/Krueppel_Znf"/>
</dbReference>
<evidence type="ECO:0000313" key="15">
    <source>
        <dbReference type="RefSeq" id="XP_022094029.1"/>
    </source>
</evidence>
<feature type="domain" description="C2H2-type" evidence="13">
    <location>
        <begin position="433"/>
        <end position="460"/>
    </location>
</feature>
<dbReference type="PANTHER" id="PTHR24388:SF53">
    <property type="entry name" value="CHORION TRANSCRIPTION FACTOR CF2-RELATED"/>
    <property type="match status" value="1"/>
</dbReference>
<feature type="region of interest" description="Disordered" evidence="12">
    <location>
        <begin position="539"/>
        <end position="714"/>
    </location>
</feature>
<evidence type="ECO:0000256" key="3">
    <source>
        <dbReference type="ARBA" id="ARBA00022723"/>
    </source>
</evidence>
<feature type="compositionally biased region" description="Basic and acidic residues" evidence="12">
    <location>
        <begin position="688"/>
        <end position="698"/>
    </location>
</feature>
<keyword evidence="10" id="KW-0539">Nucleus</keyword>
<dbReference type="GeneID" id="110981102"/>
<keyword evidence="14" id="KW-1185">Reference proteome</keyword>
<feature type="domain" description="C2H2-type" evidence="13">
    <location>
        <begin position="489"/>
        <end position="512"/>
    </location>
</feature>
<feature type="region of interest" description="Disordered" evidence="12">
    <location>
        <begin position="754"/>
        <end position="821"/>
    </location>
</feature>
<keyword evidence="9" id="KW-0804">Transcription</keyword>
<organism evidence="14 15">
    <name type="scientific">Acanthaster planci</name>
    <name type="common">Crown-of-thorns starfish</name>
    <dbReference type="NCBI Taxonomy" id="133434"/>
    <lineage>
        <taxon>Eukaryota</taxon>
        <taxon>Metazoa</taxon>
        <taxon>Echinodermata</taxon>
        <taxon>Eleutherozoa</taxon>
        <taxon>Asterozoa</taxon>
        <taxon>Asteroidea</taxon>
        <taxon>Valvatacea</taxon>
        <taxon>Valvatida</taxon>
        <taxon>Acanthasteridae</taxon>
        <taxon>Acanthaster</taxon>
    </lineage>
</organism>
<keyword evidence="5 11" id="KW-0863">Zinc-finger</keyword>
<comment type="subcellular location">
    <subcellularLocation>
        <location evidence="1">Nucleus</location>
    </subcellularLocation>
</comment>
<feature type="region of interest" description="Disordered" evidence="12">
    <location>
        <begin position="109"/>
        <end position="142"/>
    </location>
</feature>
<dbReference type="AlphaFoldDB" id="A0A8B7YL92"/>
<dbReference type="OrthoDB" id="7327383at2759"/>
<evidence type="ECO:0000256" key="5">
    <source>
        <dbReference type="ARBA" id="ARBA00022771"/>
    </source>
</evidence>
<evidence type="ECO:0000256" key="8">
    <source>
        <dbReference type="ARBA" id="ARBA00023125"/>
    </source>
</evidence>
<dbReference type="PROSITE" id="PS50157">
    <property type="entry name" value="ZINC_FINGER_C2H2_2"/>
    <property type="match status" value="5"/>
</dbReference>
<keyword evidence="4" id="KW-0677">Repeat</keyword>
<dbReference type="GO" id="GO:0000981">
    <property type="term" value="F:DNA-binding transcription factor activity, RNA polymerase II-specific"/>
    <property type="evidence" value="ECO:0007669"/>
    <property type="project" value="TreeGrafter"/>
</dbReference>
<feature type="compositionally biased region" description="Basic residues" evidence="12">
    <location>
        <begin position="172"/>
        <end position="189"/>
    </location>
</feature>
<evidence type="ECO:0000256" key="1">
    <source>
        <dbReference type="ARBA" id="ARBA00004123"/>
    </source>
</evidence>
<evidence type="ECO:0000259" key="13">
    <source>
        <dbReference type="PROSITE" id="PS50157"/>
    </source>
</evidence>
<keyword evidence="7" id="KW-0805">Transcription regulation</keyword>
<gene>
    <name evidence="15" type="primary">LOC110981102</name>
</gene>
<reference evidence="15" key="1">
    <citation type="submission" date="2025-08" db="UniProtKB">
        <authorList>
            <consortium name="RefSeq"/>
        </authorList>
    </citation>
    <scope>IDENTIFICATION</scope>
</reference>
<evidence type="ECO:0000256" key="10">
    <source>
        <dbReference type="ARBA" id="ARBA00023242"/>
    </source>
</evidence>
<evidence type="ECO:0000256" key="12">
    <source>
        <dbReference type="SAM" id="MobiDB-lite"/>
    </source>
</evidence>
<protein>
    <submittedName>
        <fullName evidence="15">Uncharacterized protein LOC110981102</fullName>
    </submittedName>
</protein>
<feature type="compositionally biased region" description="Acidic residues" evidence="12">
    <location>
        <begin position="327"/>
        <end position="337"/>
    </location>
</feature>
<sequence>MSRRPPSSRLRQVSIGPQLDRWDAMKTRLGVESHAQLAEVLLDGMEAILDGDVVWGTECCNPTLKNKLASFFKRRAIPALIVPRALRSASVSRIPGSRKKSPVKLKITLKRDVKSAKGQDVNGRDEEEGQVDGDEDDASDEDCNMEMEDNVEDLDYSPHEPSRHGLKKAWLGRHLKGKNKTKQQRKRQVSKMSKTNHEEDEDIVAEEKVVPVKAKKLGGSETSPRKKLKCTTARKKLLIKQLRQKKKSKATTKTIEELFGAGAVLKKVYWCRKCSCQLDSADVMKAHWQTHLAQDSESIEESRVKDEDAASNSKDGTSEEMEKGGADAEDEGDGDQEVPADLKNIARVMTRCPLCQKLFSNILAHTSCHSNYLCEECGMLFRQRRSLKLHHRAVHELGDTGQLPFVCNRCGRAFRWEASLRKHRTLHSQHRHFICQTCGKSFKVQAHLKRHVIMHEEVKPFVCPFCGRRFTELSNMKVHTRVHTGEKPYVCDICKKAYSHKVSLKTHKKKEHGIDMWQLGYITQPVIEFDDEGKETEYSIARRTRRPNFNTSGKTKKKKTQPGKDASAPAETAVKGDQMTQFIKETNQEKDSESNDRMERENSETPQALPTSPPLSGAPDPTQHFVESKMQTPLQHAPYQPPPLQPQQQQHLPIHPSMQPQPQPEVHPPQHMHPQHLQMHNQSYSHTHPVEPDQHHLDDDMDSDPCSPDEEEENPRLLQAELITNQLRHAQRLQLPENNLPSQPLPLQIPHSQALQLGQQQQQQQQIPSHTQTQPLPHIQIPGMRQLPPQHQTNQRPPLPSFETVTSPDRQGHPQYRQGMMNAMPGLDLNALVAGSMPYMYWGSQQYQGAPAYLQRSSEENSMESPKQ</sequence>
<comment type="similarity">
    <text evidence="2">Belongs to the krueppel C2H2-type zinc-finger protein family.</text>
</comment>
<feature type="region of interest" description="Disordered" evidence="12">
    <location>
        <begin position="294"/>
        <end position="337"/>
    </location>
</feature>
<feature type="compositionally biased region" description="Acidic residues" evidence="12">
    <location>
        <begin position="699"/>
        <end position="713"/>
    </location>
</feature>
<feature type="compositionally biased region" description="Low complexity" evidence="12">
    <location>
        <begin position="754"/>
        <end position="774"/>
    </location>
</feature>
<dbReference type="Gene3D" id="3.30.160.60">
    <property type="entry name" value="Classic Zinc Finger"/>
    <property type="match status" value="4"/>
</dbReference>
<feature type="compositionally biased region" description="Basic and acidic residues" evidence="12">
    <location>
        <begin position="316"/>
        <end position="326"/>
    </location>
</feature>
<dbReference type="InterPro" id="IPR013087">
    <property type="entry name" value="Znf_C2H2_type"/>
</dbReference>
<dbReference type="FunFam" id="3.30.160.60:FF:000702">
    <property type="entry name" value="Transcription factor E4F1 isoform 1"/>
    <property type="match status" value="1"/>
</dbReference>
<accession>A0A8B7YL92</accession>
<dbReference type="SMART" id="SM00355">
    <property type="entry name" value="ZnF_C2H2"/>
    <property type="match status" value="7"/>
</dbReference>
<dbReference type="Pfam" id="PF00096">
    <property type="entry name" value="zf-C2H2"/>
    <property type="match status" value="3"/>
</dbReference>
<evidence type="ECO:0000256" key="6">
    <source>
        <dbReference type="ARBA" id="ARBA00022833"/>
    </source>
</evidence>
<evidence type="ECO:0000313" key="14">
    <source>
        <dbReference type="Proteomes" id="UP000694845"/>
    </source>
</evidence>
<feature type="compositionally biased region" description="Low complexity" evidence="12">
    <location>
        <begin position="646"/>
        <end position="658"/>
    </location>
</feature>
<feature type="domain" description="C2H2-type" evidence="13">
    <location>
        <begin position="372"/>
        <end position="395"/>
    </location>
</feature>
<name>A0A8B7YL92_ACAPL</name>
<evidence type="ECO:0000256" key="7">
    <source>
        <dbReference type="ARBA" id="ARBA00023015"/>
    </source>
</evidence>